<reference evidence="3" key="5">
    <citation type="submission" date="2015-06" db="UniProtKB">
        <authorList>
            <consortium name="EnsemblFungi"/>
        </authorList>
    </citation>
    <scope>IDENTIFICATION</scope>
    <source>
        <strain evidence="3">ATCC 64411</strain>
    </source>
</reference>
<protein>
    <submittedName>
        <fullName evidence="2 3">Uncharacterized protein</fullName>
    </submittedName>
</protein>
<dbReference type="EMBL" id="GL876969">
    <property type="protein sequence ID" value="KLU86210.1"/>
    <property type="molecule type" value="Genomic_DNA"/>
</dbReference>
<dbReference type="EnsemblFungi" id="MAPG_05227T0">
    <property type="protein sequence ID" value="MAPG_05227T0"/>
    <property type="gene ID" value="MAPG_05227"/>
</dbReference>
<reference evidence="2" key="1">
    <citation type="submission" date="2010-05" db="EMBL/GenBank/DDBJ databases">
        <title>The Genome Sequence of Magnaporthe poae strain ATCC 64411.</title>
        <authorList>
            <consortium name="The Broad Institute Genome Sequencing Platform"/>
            <consortium name="Broad Institute Genome Sequencing Center for Infectious Disease"/>
            <person name="Ma L.-J."/>
            <person name="Dead R."/>
            <person name="Young S."/>
            <person name="Zeng Q."/>
            <person name="Koehrsen M."/>
            <person name="Alvarado L."/>
            <person name="Berlin A."/>
            <person name="Chapman S.B."/>
            <person name="Chen Z."/>
            <person name="Freedman E."/>
            <person name="Gellesch M."/>
            <person name="Goldberg J."/>
            <person name="Griggs A."/>
            <person name="Gujja S."/>
            <person name="Heilman E.R."/>
            <person name="Heiman D."/>
            <person name="Hepburn T."/>
            <person name="Howarth C."/>
            <person name="Jen D."/>
            <person name="Larson L."/>
            <person name="Mehta T."/>
            <person name="Neiman D."/>
            <person name="Pearson M."/>
            <person name="Roberts A."/>
            <person name="Saif S."/>
            <person name="Shea T."/>
            <person name="Shenoy N."/>
            <person name="Sisk P."/>
            <person name="Stolte C."/>
            <person name="Sykes S."/>
            <person name="Walk T."/>
            <person name="White J."/>
            <person name="Yandava C."/>
            <person name="Haas B."/>
            <person name="Nusbaum C."/>
            <person name="Birren B."/>
        </authorList>
    </citation>
    <scope>NUCLEOTIDE SEQUENCE</scope>
    <source>
        <strain evidence="2">ATCC 64411</strain>
    </source>
</reference>
<reference evidence="4" key="2">
    <citation type="submission" date="2010-05" db="EMBL/GenBank/DDBJ databases">
        <title>The genome sequence of Magnaporthe poae strain ATCC 64411.</title>
        <authorList>
            <person name="Ma L.-J."/>
            <person name="Dead R."/>
            <person name="Young S."/>
            <person name="Zeng Q."/>
            <person name="Koehrsen M."/>
            <person name="Alvarado L."/>
            <person name="Berlin A."/>
            <person name="Chapman S.B."/>
            <person name="Chen Z."/>
            <person name="Freedman E."/>
            <person name="Gellesch M."/>
            <person name="Goldberg J."/>
            <person name="Griggs A."/>
            <person name="Gujja S."/>
            <person name="Heilman E.R."/>
            <person name="Heiman D."/>
            <person name="Hepburn T."/>
            <person name="Howarth C."/>
            <person name="Jen D."/>
            <person name="Larson L."/>
            <person name="Mehta T."/>
            <person name="Neiman D."/>
            <person name="Pearson M."/>
            <person name="Roberts A."/>
            <person name="Saif S."/>
            <person name="Shea T."/>
            <person name="Shenoy N."/>
            <person name="Sisk P."/>
            <person name="Stolte C."/>
            <person name="Sykes S."/>
            <person name="Walk T."/>
            <person name="White J."/>
            <person name="Yandava C."/>
            <person name="Haas B."/>
            <person name="Nusbaum C."/>
            <person name="Birren B."/>
        </authorList>
    </citation>
    <scope>NUCLEOTIDE SEQUENCE [LARGE SCALE GENOMIC DNA]</scope>
    <source>
        <strain evidence="4">ATCC 64411 / 73-15</strain>
    </source>
</reference>
<reference evidence="2" key="3">
    <citation type="submission" date="2011-03" db="EMBL/GenBank/DDBJ databases">
        <title>Annotation of Magnaporthe poae ATCC 64411.</title>
        <authorList>
            <person name="Ma L.-J."/>
            <person name="Dead R."/>
            <person name="Young S.K."/>
            <person name="Zeng Q."/>
            <person name="Gargeya S."/>
            <person name="Fitzgerald M."/>
            <person name="Haas B."/>
            <person name="Abouelleil A."/>
            <person name="Alvarado L."/>
            <person name="Arachchi H.M."/>
            <person name="Berlin A."/>
            <person name="Brown A."/>
            <person name="Chapman S.B."/>
            <person name="Chen Z."/>
            <person name="Dunbar C."/>
            <person name="Freedman E."/>
            <person name="Gearin G."/>
            <person name="Gellesch M."/>
            <person name="Goldberg J."/>
            <person name="Griggs A."/>
            <person name="Gujja S."/>
            <person name="Heiman D."/>
            <person name="Howarth C."/>
            <person name="Larson L."/>
            <person name="Lui A."/>
            <person name="MacDonald P.J.P."/>
            <person name="Mehta T."/>
            <person name="Montmayeur A."/>
            <person name="Murphy C."/>
            <person name="Neiman D."/>
            <person name="Pearson M."/>
            <person name="Priest M."/>
            <person name="Roberts A."/>
            <person name="Saif S."/>
            <person name="Shea T."/>
            <person name="Shenoy N."/>
            <person name="Sisk P."/>
            <person name="Stolte C."/>
            <person name="Sykes S."/>
            <person name="Yandava C."/>
            <person name="Wortman J."/>
            <person name="Nusbaum C."/>
            <person name="Birren B."/>
        </authorList>
    </citation>
    <scope>NUCLEOTIDE SEQUENCE</scope>
    <source>
        <strain evidence="2">ATCC 64411</strain>
    </source>
</reference>
<accession>A0A0C4DYU8</accession>
<name>A0A0C4DYU8_MAGP6</name>
<dbReference type="AlphaFoldDB" id="A0A0C4DYU8"/>
<keyword evidence="1" id="KW-0472">Membrane</keyword>
<evidence type="ECO:0000313" key="3">
    <source>
        <dbReference type="EnsemblFungi" id="MAPG_05227T0"/>
    </source>
</evidence>
<dbReference type="EMBL" id="ADBL01001235">
    <property type="status" value="NOT_ANNOTATED_CDS"/>
    <property type="molecule type" value="Genomic_DNA"/>
</dbReference>
<evidence type="ECO:0000313" key="4">
    <source>
        <dbReference type="Proteomes" id="UP000011715"/>
    </source>
</evidence>
<dbReference type="VEuPathDB" id="FungiDB:MAPG_05227"/>
<evidence type="ECO:0000313" key="2">
    <source>
        <dbReference type="EMBL" id="KLU86210.1"/>
    </source>
</evidence>
<keyword evidence="4" id="KW-1185">Reference proteome</keyword>
<evidence type="ECO:0000256" key="1">
    <source>
        <dbReference type="SAM" id="Phobius"/>
    </source>
</evidence>
<organism evidence="3 4">
    <name type="scientific">Magnaporthiopsis poae (strain ATCC 64411 / 73-15)</name>
    <name type="common">Kentucky bluegrass fungus</name>
    <name type="synonym">Magnaporthe poae</name>
    <dbReference type="NCBI Taxonomy" id="644358"/>
    <lineage>
        <taxon>Eukaryota</taxon>
        <taxon>Fungi</taxon>
        <taxon>Dikarya</taxon>
        <taxon>Ascomycota</taxon>
        <taxon>Pezizomycotina</taxon>
        <taxon>Sordariomycetes</taxon>
        <taxon>Sordariomycetidae</taxon>
        <taxon>Magnaporthales</taxon>
        <taxon>Magnaporthaceae</taxon>
        <taxon>Magnaporthiopsis</taxon>
    </lineage>
</organism>
<gene>
    <name evidence="2" type="ORF">MAPG_05227</name>
</gene>
<keyword evidence="1" id="KW-0812">Transmembrane</keyword>
<reference evidence="3" key="4">
    <citation type="journal article" date="2015" name="G3 (Bethesda)">
        <title>Genome sequences of three phytopathogenic species of the Magnaporthaceae family of fungi.</title>
        <authorList>
            <person name="Okagaki L.H."/>
            <person name="Nunes C.C."/>
            <person name="Sailsbery J."/>
            <person name="Clay B."/>
            <person name="Brown D."/>
            <person name="John T."/>
            <person name="Oh Y."/>
            <person name="Young N."/>
            <person name="Fitzgerald M."/>
            <person name="Haas B.J."/>
            <person name="Zeng Q."/>
            <person name="Young S."/>
            <person name="Adiconis X."/>
            <person name="Fan L."/>
            <person name="Levin J.Z."/>
            <person name="Mitchell T.K."/>
            <person name="Okubara P.A."/>
            <person name="Farman M.L."/>
            <person name="Kohn L.M."/>
            <person name="Birren B."/>
            <person name="Ma L.-J."/>
            <person name="Dean R.A."/>
        </authorList>
    </citation>
    <scope>NUCLEOTIDE SEQUENCE</scope>
    <source>
        <strain evidence="3">ATCC 64411 / 73-15</strain>
    </source>
</reference>
<keyword evidence="1" id="KW-1133">Transmembrane helix</keyword>
<feature type="transmembrane region" description="Helical" evidence="1">
    <location>
        <begin position="54"/>
        <end position="72"/>
    </location>
</feature>
<proteinExistence type="predicted"/>
<dbReference type="Proteomes" id="UP000011715">
    <property type="component" value="Unassembled WGS sequence"/>
</dbReference>
<sequence>MSAVLGGFSRWSQGRNPEKNQRWRMFYMWYRQGEYGIAWKTLICWGGGDGGNGGGGLCMVLLFYGFAFAVTGRTRSLRFCRRNLAGSYRRMISITLVLGIARRVVRRY</sequence>